<evidence type="ECO:0000313" key="3">
    <source>
        <dbReference type="EMBL" id="TQL90786.1"/>
    </source>
</evidence>
<feature type="transmembrane region" description="Helical" evidence="2">
    <location>
        <begin position="75"/>
        <end position="100"/>
    </location>
</feature>
<feature type="region of interest" description="Disordered" evidence="1">
    <location>
        <begin position="147"/>
        <end position="227"/>
    </location>
</feature>
<name>A0A543C167_9ACTN</name>
<keyword evidence="4" id="KW-1185">Reference proteome</keyword>
<keyword evidence="2" id="KW-0812">Transmembrane</keyword>
<reference evidence="3 4" key="1">
    <citation type="submission" date="2019-06" db="EMBL/GenBank/DDBJ databases">
        <title>Sequencing the genomes of 1000 actinobacteria strains.</title>
        <authorList>
            <person name="Klenk H.-P."/>
        </authorList>
    </citation>
    <scope>NUCLEOTIDE SEQUENCE [LARGE SCALE GENOMIC DNA]</scope>
    <source>
        <strain evidence="3 4">DSM 102200</strain>
    </source>
</reference>
<feature type="compositionally biased region" description="Pro residues" evidence="1">
    <location>
        <begin position="198"/>
        <end position="227"/>
    </location>
</feature>
<feature type="transmembrane region" description="Helical" evidence="2">
    <location>
        <begin position="48"/>
        <end position="68"/>
    </location>
</feature>
<evidence type="ECO:0000313" key="4">
    <source>
        <dbReference type="Proteomes" id="UP000316096"/>
    </source>
</evidence>
<dbReference type="AlphaFoldDB" id="A0A543C167"/>
<dbReference type="EMBL" id="VFOZ01000002">
    <property type="protein sequence ID" value="TQL90786.1"/>
    <property type="molecule type" value="Genomic_DNA"/>
</dbReference>
<keyword evidence="2" id="KW-0472">Membrane</keyword>
<keyword evidence="2" id="KW-1133">Transmembrane helix</keyword>
<protein>
    <submittedName>
        <fullName evidence="3">Uncharacterized protein</fullName>
    </submittedName>
</protein>
<dbReference type="Proteomes" id="UP000316096">
    <property type="component" value="Unassembled WGS sequence"/>
</dbReference>
<comment type="caution">
    <text evidence="3">The sequence shown here is derived from an EMBL/GenBank/DDBJ whole genome shotgun (WGS) entry which is preliminary data.</text>
</comment>
<organism evidence="3 4">
    <name type="scientific">Actinoallomurus bryophytorum</name>
    <dbReference type="NCBI Taxonomy" id="1490222"/>
    <lineage>
        <taxon>Bacteria</taxon>
        <taxon>Bacillati</taxon>
        <taxon>Actinomycetota</taxon>
        <taxon>Actinomycetes</taxon>
        <taxon>Streptosporangiales</taxon>
        <taxon>Thermomonosporaceae</taxon>
        <taxon>Actinoallomurus</taxon>
    </lineage>
</organism>
<accession>A0A543C167</accession>
<gene>
    <name evidence="3" type="ORF">FB559_8099</name>
</gene>
<feature type="compositionally biased region" description="Low complexity" evidence="1">
    <location>
        <begin position="188"/>
        <end position="197"/>
    </location>
</feature>
<feature type="transmembrane region" description="Helical" evidence="2">
    <location>
        <begin position="120"/>
        <end position="139"/>
    </location>
</feature>
<proteinExistence type="predicted"/>
<evidence type="ECO:0000256" key="2">
    <source>
        <dbReference type="SAM" id="Phobius"/>
    </source>
</evidence>
<dbReference type="RefSeq" id="WP_185792691.1">
    <property type="nucleotide sequence ID" value="NZ_VFOZ01000002.1"/>
</dbReference>
<feature type="transmembrane region" description="Helical" evidence="2">
    <location>
        <begin position="12"/>
        <end position="36"/>
    </location>
</feature>
<feature type="compositionally biased region" description="Low complexity" evidence="1">
    <location>
        <begin position="153"/>
        <end position="181"/>
    </location>
</feature>
<sequence length="227" mass="23370">MIQNPPRRAPNLAAILILGFVVATVAEFAMDLIVFYGVKPSSLGEADAITVVLSILLGAIAGGAVFLGRPRHYGVTAIVAASALVAGIIGDEVATAVFFKLHHLPVRAQLFVDYFTHARASFWIGNLLLVATAAGLTALRVNRVRARDGGGVPRQPWAGPAGPWGAQAPYGPQGQAPYGPQGRPPYGPQGQAPYGPEGRPPYGPPPGPYGPPQGPYGPPPPGGAPPA</sequence>
<evidence type="ECO:0000256" key="1">
    <source>
        <dbReference type="SAM" id="MobiDB-lite"/>
    </source>
</evidence>